<dbReference type="CDD" id="cd00086">
    <property type="entry name" value="homeodomain"/>
    <property type="match status" value="1"/>
</dbReference>
<comment type="subcellular location">
    <subcellularLocation>
        <location evidence="1 5 6">Nucleus</location>
    </subcellularLocation>
</comment>
<evidence type="ECO:0000256" key="7">
    <source>
        <dbReference type="SAM" id="MobiDB-lite"/>
    </source>
</evidence>
<feature type="compositionally biased region" description="Basic and acidic residues" evidence="7">
    <location>
        <begin position="363"/>
        <end position="376"/>
    </location>
</feature>
<feature type="region of interest" description="Disordered" evidence="7">
    <location>
        <begin position="363"/>
        <end position="396"/>
    </location>
</feature>
<feature type="region of interest" description="Disordered" evidence="7">
    <location>
        <begin position="46"/>
        <end position="115"/>
    </location>
</feature>
<feature type="compositionally biased region" description="Acidic residues" evidence="7">
    <location>
        <begin position="146"/>
        <end position="177"/>
    </location>
</feature>
<evidence type="ECO:0000313" key="10">
    <source>
        <dbReference type="Proteomes" id="UP000323000"/>
    </source>
</evidence>
<dbReference type="OrthoDB" id="514822at2759"/>
<dbReference type="PROSITE" id="PS01287">
    <property type="entry name" value="RTC"/>
    <property type="match status" value="1"/>
</dbReference>
<name>A0A5C7HZF6_9ROSI</name>
<keyword evidence="2 5" id="KW-0238">DNA-binding</keyword>
<keyword evidence="3 5" id="KW-0371">Homeobox</keyword>
<accession>A0A5C7HZF6</accession>
<protein>
    <recommendedName>
        <fullName evidence="8">Homeobox domain-containing protein</fullName>
    </recommendedName>
</protein>
<feature type="domain" description="Homeobox" evidence="8">
    <location>
        <begin position="277"/>
        <end position="337"/>
    </location>
</feature>
<dbReference type="GO" id="GO:0000981">
    <property type="term" value="F:DNA-binding transcription factor activity, RNA polymerase II-specific"/>
    <property type="evidence" value="ECO:0007669"/>
    <property type="project" value="TreeGrafter"/>
</dbReference>
<keyword evidence="10" id="KW-1185">Reference proteome</keyword>
<dbReference type="Pfam" id="PF00046">
    <property type="entry name" value="Homeodomain"/>
    <property type="match status" value="1"/>
</dbReference>
<evidence type="ECO:0000256" key="6">
    <source>
        <dbReference type="RuleBase" id="RU000682"/>
    </source>
</evidence>
<reference evidence="10" key="1">
    <citation type="journal article" date="2019" name="Gigascience">
        <title>De novo genome assembly of the endangered Acer yangbiense, a plant species with extremely small populations endemic to Yunnan Province, China.</title>
        <authorList>
            <person name="Yang J."/>
            <person name="Wariss H.M."/>
            <person name="Tao L."/>
            <person name="Zhang R."/>
            <person name="Yun Q."/>
            <person name="Hollingsworth P."/>
            <person name="Dao Z."/>
            <person name="Luo G."/>
            <person name="Guo H."/>
            <person name="Ma Y."/>
            <person name="Sun W."/>
        </authorList>
    </citation>
    <scope>NUCLEOTIDE SEQUENCE [LARGE SCALE GENOMIC DNA]</scope>
    <source>
        <strain evidence="10">cv. Malutang</strain>
    </source>
</reference>
<dbReference type="InterPro" id="IPR001356">
    <property type="entry name" value="HD"/>
</dbReference>
<evidence type="ECO:0000256" key="2">
    <source>
        <dbReference type="ARBA" id="ARBA00023125"/>
    </source>
</evidence>
<dbReference type="SMART" id="SM00389">
    <property type="entry name" value="HOX"/>
    <property type="match status" value="1"/>
</dbReference>
<feature type="region of interest" description="Disordered" evidence="7">
    <location>
        <begin position="142"/>
        <end position="181"/>
    </location>
</feature>
<dbReference type="Gene3D" id="1.10.10.60">
    <property type="entry name" value="Homeodomain-like"/>
    <property type="match status" value="1"/>
</dbReference>
<dbReference type="Pfam" id="PF15697">
    <property type="entry name" value="DUF4666"/>
    <property type="match status" value="1"/>
</dbReference>
<gene>
    <name evidence="9" type="ORF">EZV62_013501</name>
</gene>
<comment type="caution">
    <text evidence="9">The sequence shown here is derived from an EMBL/GenBank/DDBJ whole genome shotgun (WGS) entry which is preliminary data.</text>
</comment>
<evidence type="ECO:0000259" key="8">
    <source>
        <dbReference type="PROSITE" id="PS50071"/>
    </source>
</evidence>
<dbReference type="EMBL" id="VAHF01000005">
    <property type="protein sequence ID" value="TXG62138.1"/>
    <property type="molecule type" value="Genomic_DNA"/>
</dbReference>
<feature type="compositionally biased region" description="Acidic residues" evidence="7">
    <location>
        <begin position="76"/>
        <end position="86"/>
    </location>
</feature>
<evidence type="ECO:0000256" key="3">
    <source>
        <dbReference type="ARBA" id="ARBA00023155"/>
    </source>
</evidence>
<feature type="compositionally biased region" description="Acidic residues" evidence="7">
    <location>
        <begin position="103"/>
        <end position="115"/>
    </location>
</feature>
<feature type="DNA-binding region" description="Homeobox" evidence="5">
    <location>
        <begin position="279"/>
        <end position="338"/>
    </location>
</feature>
<dbReference type="InterPro" id="IPR031421">
    <property type="entry name" value="DUF4666"/>
</dbReference>
<proteinExistence type="predicted"/>
<dbReference type="PANTHER" id="PTHR15467">
    <property type="entry name" value="ZINC-FINGERS AND HOMEOBOXES RELATED"/>
    <property type="match status" value="1"/>
</dbReference>
<dbReference type="PANTHER" id="PTHR15467:SF9">
    <property type="entry name" value="HOMEOBOX DOMAIN-CONTAINING PROTEIN"/>
    <property type="match status" value="1"/>
</dbReference>
<dbReference type="GO" id="GO:0003677">
    <property type="term" value="F:DNA binding"/>
    <property type="evidence" value="ECO:0007669"/>
    <property type="project" value="UniProtKB-UniRule"/>
</dbReference>
<dbReference type="SUPFAM" id="SSF46689">
    <property type="entry name" value="Homeodomain-like"/>
    <property type="match status" value="1"/>
</dbReference>
<evidence type="ECO:0000256" key="1">
    <source>
        <dbReference type="ARBA" id="ARBA00004123"/>
    </source>
</evidence>
<dbReference type="PROSITE" id="PS50071">
    <property type="entry name" value="HOMEOBOX_2"/>
    <property type="match status" value="1"/>
</dbReference>
<evidence type="ECO:0000256" key="5">
    <source>
        <dbReference type="PROSITE-ProRule" id="PRU00108"/>
    </source>
</evidence>
<dbReference type="InterPro" id="IPR009057">
    <property type="entry name" value="Homeodomain-like_sf"/>
</dbReference>
<evidence type="ECO:0000256" key="4">
    <source>
        <dbReference type="ARBA" id="ARBA00023242"/>
    </source>
</evidence>
<dbReference type="Proteomes" id="UP000323000">
    <property type="component" value="Chromosome 5"/>
</dbReference>
<keyword evidence="4 5" id="KW-0539">Nucleus</keyword>
<dbReference type="InterPro" id="IPR020719">
    <property type="entry name" value="RNA3'_term_phos_cycl-like_CS"/>
</dbReference>
<sequence length="434" mass="49021">MAFALSTSASTSIALQSLFSSGSSHNHHRLKSPGLVLSRHTLSRSTLAFSRRRNQDPAIKSSSSKKKKKSLPRKDEDDDDMEDDPFELLFSLLEEDLKNDTSTVDDETDDEEINEEDIDKLAQELAEALGDGDMELFNSATNAMESNDDDDDDKEDGDEEDEEEEDDEDDDEEEEEERQVPLKNWQLRKLAYALKAGRRKVSIKNLAAELCLDRAIVIEMLRDPPPHLLMLSATLPDEPPPVASVSEVKLTETVTEETTLDAVEPESKVKEPVHIRQSRWLAQKRLKKVQIKTLEMVYRKSKRPTNALISSIVQVTTLPRKRIVQWFEEKRAEEGVPEHHAPYRRSDPETVFTCDLAHIKRQKEREAEPRELRHCQSDGSTGMVDRGYQPNGGGIIHRTRKVAPDVDPPSPKVSGCCFCFGSGKSASKKGKKKF</sequence>
<organism evidence="9 10">
    <name type="scientific">Acer yangbiense</name>
    <dbReference type="NCBI Taxonomy" id="1000413"/>
    <lineage>
        <taxon>Eukaryota</taxon>
        <taxon>Viridiplantae</taxon>
        <taxon>Streptophyta</taxon>
        <taxon>Embryophyta</taxon>
        <taxon>Tracheophyta</taxon>
        <taxon>Spermatophyta</taxon>
        <taxon>Magnoliopsida</taxon>
        <taxon>eudicotyledons</taxon>
        <taxon>Gunneridae</taxon>
        <taxon>Pentapetalae</taxon>
        <taxon>rosids</taxon>
        <taxon>malvids</taxon>
        <taxon>Sapindales</taxon>
        <taxon>Sapindaceae</taxon>
        <taxon>Hippocastanoideae</taxon>
        <taxon>Acereae</taxon>
        <taxon>Acer</taxon>
    </lineage>
</organism>
<dbReference type="AlphaFoldDB" id="A0A5C7HZF6"/>
<evidence type="ECO:0000313" key="9">
    <source>
        <dbReference type="EMBL" id="TXG62138.1"/>
    </source>
</evidence>
<dbReference type="GO" id="GO:0005634">
    <property type="term" value="C:nucleus"/>
    <property type="evidence" value="ECO:0007669"/>
    <property type="project" value="UniProtKB-SubCell"/>
</dbReference>